<dbReference type="Pfam" id="PF02548">
    <property type="entry name" value="Pantoate_transf"/>
    <property type="match status" value="1"/>
</dbReference>
<dbReference type="PIRSF" id="PIRSF000388">
    <property type="entry name" value="Pantoate_hydroxy_MeTrfase"/>
    <property type="match status" value="1"/>
</dbReference>
<keyword evidence="7 9" id="KW-0479">Metal-binding</keyword>
<dbReference type="GO" id="GO:0000287">
    <property type="term" value="F:magnesium ion binding"/>
    <property type="evidence" value="ECO:0007669"/>
    <property type="project" value="TreeGrafter"/>
</dbReference>
<keyword evidence="4 7" id="KW-0566">Pantothenate biosynthesis</keyword>
<keyword evidence="11" id="KW-0489">Methyltransferase</keyword>
<dbReference type="NCBIfam" id="NF001452">
    <property type="entry name" value="PRK00311.1"/>
    <property type="match status" value="1"/>
</dbReference>
<comment type="subunit">
    <text evidence="3 7">Homodecamer; pentamer of dimers.</text>
</comment>
<evidence type="ECO:0000313" key="11">
    <source>
        <dbReference type="EMBL" id="BAT61340.1"/>
    </source>
</evidence>
<dbReference type="PANTHER" id="PTHR20881:SF0">
    <property type="entry name" value="3-METHYL-2-OXOBUTANOATE HYDROXYMETHYLTRANSFERASE"/>
    <property type="match status" value="1"/>
</dbReference>
<evidence type="ECO:0000313" key="12">
    <source>
        <dbReference type="Proteomes" id="UP000236884"/>
    </source>
</evidence>
<feature type="binding site" evidence="7 9">
    <location>
        <position position="75"/>
    </location>
    <ligand>
        <name>Mg(2+)</name>
        <dbReference type="ChEBI" id="CHEBI:18420"/>
    </ligand>
</feature>
<dbReference type="FunFam" id="3.20.20.60:FF:000003">
    <property type="entry name" value="3-methyl-2-oxobutanoate hydroxymethyltransferase"/>
    <property type="match status" value="1"/>
</dbReference>
<evidence type="ECO:0000256" key="8">
    <source>
        <dbReference type="PIRSR" id="PIRSR000388-1"/>
    </source>
</evidence>
<dbReference type="Proteomes" id="UP000236884">
    <property type="component" value="Chromosome"/>
</dbReference>
<comment type="similarity">
    <text evidence="2 7">Belongs to the PanB family.</text>
</comment>
<dbReference type="EC" id="2.1.2.11" evidence="7"/>
<dbReference type="GO" id="GO:0003864">
    <property type="term" value="F:3-methyl-2-oxobutanoate hydroxymethyltransferase activity"/>
    <property type="evidence" value="ECO:0007669"/>
    <property type="project" value="UniProtKB-UniRule"/>
</dbReference>
<keyword evidence="7" id="KW-0963">Cytoplasm</keyword>
<name>A0A0S3PZG1_9BRAD</name>
<dbReference type="GO" id="GO:0015940">
    <property type="term" value="P:pantothenate biosynthetic process"/>
    <property type="evidence" value="ECO:0007669"/>
    <property type="project" value="UniProtKB-UniRule"/>
</dbReference>
<keyword evidence="7 9" id="KW-0460">Magnesium</keyword>
<sequence>MAKGKPAAAAKPNDKPQAAKPPVDKPAAPQRQKRTITEIRDSKTTGEKMVYMSVPDYTSAQWAEMGGVDVAVLGDSLAMISHGHKNTVPATMDMMVLHGAAVRRGAPNTFMLGCMPYQSYNTVDRALQNATRLMQDSGADAVKPQGGKSQAHILKALVDAGIPTASHIGLTPHTIAMFGGFKIQGRTADAAMKILEDALAIEDAGCFMLEFEAVPAKIAKLISEQLTIPTIGIGAGAGTDGQILLCYDLLGVFTDFKPKFTKRFAKLTEVAVSGISQYVKEVKEGSFPDDDHSYTVNEAEYEKFAKMVAKRKHI</sequence>
<reference evidence="11 12" key="1">
    <citation type="submission" date="2015-08" db="EMBL/GenBank/DDBJ databases">
        <title>Investigation of the bacterial diversity of lava forest soil.</title>
        <authorList>
            <person name="Lee J.S."/>
        </authorList>
    </citation>
    <scope>NUCLEOTIDE SEQUENCE [LARGE SCALE GENOMIC DNA]</scope>
    <source>
        <strain evidence="11 12">GJW-30</strain>
    </source>
</reference>
<dbReference type="CDD" id="cd06557">
    <property type="entry name" value="KPHMT-like"/>
    <property type="match status" value="1"/>
</dbReference>
<feature type="active site" description="Proton acceptor" evidence="7 8">
    <location>
        <position position="212"/>
    </location>
</feature>
<dbReference type="GO" id="GO:0005737">
    <property type="term" value="C:cytoplasm"/>
    <property type="evidence" value="ECO:0007669"/>
    <property type="project" value="UniProtKB-SubCell"/>
</dbReference>
<dbReference type="GO" id="GO:0008168">
    <property type="term" value="F:methyltransferase activity"/>
    <property type="evidence" value="ECO:0007669"/>
    <property type="project" value="UniProtKB-KW"/>
</dbReference>
<evidence type="ECO:0000256" key="1">
    <source>
        <dbReference type="ARBA" id="ARBA00005033"/>
    </source>
</evidence>
<feature type="binding site" evidence="7">
    <location>
        <begin position="75"/>
        <end position="76"/>
    </location>
    <ligand>
        <name>3-methyl-2-oxobutanoate</name>
        <dbReference type="ChEBI" id="CHEBI:11851"/>
    </ligand>
</feature>
<protein>
    <recommendedName>
        <fullName evidence="7">3-methyl-2-oxobutanoate hydroxymethyltransferase</fullName>
        <ecNumber evidence="7">2.1.2.11</ecNumber>
    </recommendedName>
    <alternativeName>
        <fullName evidence="7">Ketopantoate hydroxymethyltransferase</fullName>
        <shortName evidence="7">KPHMT</shortName>
    </alternativeName>
</protein>
<comment type="cofactor">
    <cofactor evidence="7 9">
        <name>Mg(2+)</name>
        <dbReference type="ChEBI" id="CHEBI:18420"/>
    </cofactor>
    <text evidence="7 9">Binds 1 Mg(2+) ion per subunit.</text>
</comment>
<evidence type="ECO:0000256" key="3">
    <source>
        <dbReference type="ARBA" id="ARBA00011424"/>
    </source>
</evidence>
<keyword evidence="5 7" id="KW-0808">Transferase</keyword>
<gene>
    <name evidence="11" type="primary">panB_2</name>
    <name evidence="7" type="synonym">panB</name>
    <name evidence="11" type="ORF">GJW-30_1_03897</name>
</gene>
<feature type="compositionally biased region" description="Low complexity" evidence="10">
    <location>
        <begin position="1"/>
        <end position="30"/>
    </location>
</feature>
<dbReference type="InterPro" id="IPR015813">
    <property type="entry name" value="Pyrv/PenolPyrv_kinase-like_dom"/>
</dbReference>
<comment type="caution">
    <text evidence="7">Lacks conserved residue(s) required for the propagation of feature annotation.</text>
</comment>
<proteinExistence type="inferred from homology"/>
<comment type="pathway">
    <text evidence="1 7">Cofactor biosynthesis; (R)-pantothenate biosynthesis; (R)-pantoate from 3-methyl-2-oxobutanoate: step 1/2.</text>
</comment>
<accession>A0A0S3PZG1</accession>
<keyword evidence="12" id="KW-1185">Reference proteome</keyword>
<dbReference type="EMBL" id="AP014946">
    <property type="protein sequence ID" value="BAT61340.1"/>
    <property type="molecule type" value="Genomic_DNA"/>
</dbReference>
<evidence type="ECO:0000256" key="4">
    <source>
        <dbReference type="ARBA" id="ARBA00022655"/>
    </source>
</evidence>
<dbReference type="KEGG" id="vgo:GJW-30_1_03897"/>
<dbReference type="RefSeq" id="WP_096358050.1">
    <property type="nucleotide sequence ID" value="NZ_AP014946.1"/>
</dbReference>
<evidence type="ECO:0000256" key="5">
    <source>
        <dbReference type="ARBA" id="ARBA00022679"/>
    </source>
</evidence>
<feature type="binding site" evidence="7">
    <location>
        <position position="143"/>
    </location>
    <ligand>
        <name>3-methyl-2-oxobutanoate</name>
        <dbReference type="ChEBI" id="CHEBI:11851"/>
    </ligand>
</feature>
<evidence type="ECO:0000256" key="9">
    <source>
        <dbReference type="PIRSR" id="PIRSR000388-3"/>
    </source>
</evidence>
<evidence type="ECO:0000256" key="2">
    <source>
        <dbReference type="ARBA" id="ARBA00008676"/>
    </source>
</evidence>
<dbReference type="HAMAP" id="MF_00156">
    <property type="entry name" value="PanB"/>
    <property type="match status" value="1"/>
</dbReference>
<dbReference type="NCBIfam" id="TIGR00222">
    <property type="entry name" value="panB"/>
    <property type="match status" value="1"/>
</dbReference>
<dbReference type="GO" id="GO:0032259">
    <property type="term" value="P:methylation"/>
    <property type="evidence" value="ECO:0007669"/>
    <property type="project" value="UniProtKB-KW"/>
</dbReference>
<evidence type="ECO:0000256" key="10">
    <source>
        <dbReference type="SAM" id="MobiDB-lite"/>
    </source>
</evidence>
<dbReference type="InterPro" id="IPR003700">
    <property type="entry name" value="Pantoate_hydroxy_MeTrfase"/>
</dbReference>
<dbReference type="UniPathway" id="UPA00028">
    <property type="reaction ID" value="UER00003"/>
</dbReference>
<evidence type="ECO:0000256" key="7">
    <source>
        <dbReference type="HAMAP-Rule" id="MF_00156"/>
    </source>
</evidence>
<comment type="subcellular location">
    <subcellularLocation>
        <location evidence="7">Cytoplasm</location>
    </subcellularLocation>
</comment>
<dbReference type="OrthoDB" id="9781789at2"/>
<comment type="function">
    <text evidence="6 7">Catalyzes the reversible reaction in which hydroxymethyl group from 5,10-methylenetetrahydrofolate is transferred onto alpha-ketoisovalerate to form ketopantoate.</text>
</comment>
<dbReference type="AlphaFoldDB" id="A0A0S3PZG1"/>
<comment type="catalytic activity">
    <reaction evidence="7">
        <text>(6R)-5,10-methylene-5,6,7,8-tetrahydrofolate + 3-methyl-2-oxobutanoate + H2O = 2-dehydropantoate + (6S)-5,6,7,8-tetrahydrofolate</text>
        <dbReference type="Rhea" id="RHEA:11824"/>
        <dbReference type="ChEBI" id="CHEBI:11561"/>
        <dbReference type="ChEBI" id="CHEBI:11851"/>
        <dbReference type="ChEBI" id="CHEBI:15377"/>
        <dbReference type="ChEBI" id="CHEBI:15636"/>
        <dbReference type="ChEBI" id="CHEBI:57453"/>
        <dbReference type="EC" id="2.1.2.11"/>
    </reaction>
</comment>
<dbReference type="InterPro" id="IPR040442">
    <property type="entry name" value="Pyrv_kinase-like_dom_sf"/>
</dbReference>
<dbReference type="Gene3D" id="3.20.20.60">
    <property type="entry name" value="Phosphoenolpyruvate-binding domains"/>
    <property type="match status" value="1"/>
</dbReference>
<dbReference type="PANTHER" id="PTHR20881">
    <property type="entry name" value="3-METHYL-2-OXOBUTANOATE HYDROXYMETHYLTRANSFERASE"/>
    <property type="match status" value="1"/>
</dbReference>
<feature type="region of interest" description="Disordered" evidence="10">
    <location>
        <begin position="1"/>
        <end position="34"/>
    </location>
</feature>
<organism evidence="11 12">
    <name type="scientific">Variibacter gotjawalensis</name>
    <dbReference type="NCBI Taxonomy" id="1333996"/>
    <lineage>
        <taxon>Bacteria</taxon>
        <taxon>Pseudomonadati</taxon>
        <taxon>Pseudomonadota</taxon>
        <taxon>Alphaproteobacteria</taxon>
        <taxon>Hyphomicrobiales</taxon>
        <taxon>Nitrobacteraceae</taxon>
        <taxon>Variibacter</taxon>
    </lineage>
</organism>
<dbReference type="SUPFAM" id="SSF51621">
    <property type="entry name" value="Phosphoenolpyruvate/pyruvate domain"/>
    <property type="match status" value="1"/>
</dbReference>
<evidence type="ECO:0000256" key="6">
    <source>
        <dbReference type="ARBA" id="ARBA00056497"/>
    </source>
</evidence>